<proteinExistence type="predicted"/>
<sequence length="292" mass="31816">MRGVCGAETQGQERVALLAMLHMSEVYYDCDNPEAMATPASMTKLAMPLETAPWNPKVRFCDLATFTKKTRISRRAALAIALETVSKLDKACTSQRVPVLAHTSEIWLPAMYEENDVQAVAVLLSPTVAKMLRPTKKSSKWEAPWEAPWEGVEAMPAEAMPVEAMPVEAMPMEAMPSAEAMSVEAMPSVEDRVTEAAAVATSGEVLRQLASDGCVVAKNTLLASGLCFKGCCNPQWTFGIVSGEEIVEGLSGKGCRTYAEWLTKLDDLWERCCGTHYTLQAWTQTAESATLQ</sequence>
<dbReference type="EMBL" id="AFNH02000709">
    <property type="protein sequence ID" value="EZG58462.1"/>
    <property type="molecule type" value="Genomic_DNA"/>
</dbReference>
<accession>A0A023B547</accession>
<name>A0A023B547_GRENI</name>
<dbReference type="VEuPathDB" id="CryptoDB:GNI_094730"/>
<dbReference type="RefSeq" id="XP_011130961.1">
    <property type="nucleotide sequence ID" value="XM_011132659.1"/>
</dbReference>
<reference evidence="1" key="1">
    <citation type="submission" date="2013-12" db="EMBL/GenBank/DDBJ databases">
        <authorList>
            <person name="Omoto C.K."/>
            <person name="Sibley D."/>
            <person name="Venepally P."/>
            <person name="Hadjithomas M."/>
            <person name="Karamycheva S."/>
            <person name="Brunk B."/>
            <person name="Roos D."/>
            <person name="Caler E."/>
            <person name="Lorenzi H."/>
        </authorList>
    </citation>
    <scope>NUCLEOTIDE SEQUENCE</scope>
</reference>
<comment type="caution">
    <text evidence="1">The sequence shown here is derived from an EMBL/GenBank/DDBJ whole genome shotgun (WGS) entry which is preliminary data.</text>
</comment>
<gene>
    <name evidence="1" type="ORF">GNI_094730</name>
</gene>
<dbReference type="GeneID" id="22913377"/>
<protein>
    <submittedName>
        <fullName evidence="1">Uncharacterized protein</fullName>
    </submittedName>
</protein>
<keyword evidence="2" id="KW-1185">Reference proteome</keyword>
<dbReference type="AlphaFoldDB" id="A0A023B547"/>
<organism evidence="1 2">
    <name type="scientific">Gregarina niphandrodes</name>
    <name type="common">Septate eugregarine</name>
    <dbReference type="NCBI Taxonomy" id="110365"/>
    <lineage>
        <taxon>Eukaryota</taxon>
        <taxon>Sar</taxon>
        <taxon>Alveolata</taxon>
        <taxon>Apicomplexa</taxon>
        <taxon>Conoidasida</taxon>
        <taxon>Gregarinasina</taxon>
        <taxon>Eugregarinorida</taxon>
        <taxon>Gregarinidae</taxon>
        <taxon>Gregarina</taxon>
    </lineage>
</organism>
<evidence type="ECO:0000313" key="1">
    <source>
        <dbReference type="EMBL" id="EZG58462.1"/>
    </source>
</evidence>
<evidence type="ECO:0000313" key="2">
    <source>
        <dbReference type="Proteomes" id="UP000019763"/>
    </source>
</evidence>
<dbReference type="Proteomes" id="UP000019763">
    <property type="component" value="Unassembled WGS sequence"/>
</dbReference>